<organism evidence="2 3">
    <name type="scientific">Owenia fusiformis</name>
    <name type="common">Polychaete worm</name>
    <dbReference type="NCBI Taxonomy" id="6347"/>
    <lineage>
        <taxon>Eukaryota</taxon>
        <taxon>Metazoa</taxon>
        <taxon>Spiralia</taxon>
        <taxon>Lophotrochozoa</taxon>
        <taxon>Annelida</taxon>
        <taxon>Polychaeta</taxon>
        <taxon>Sedentaria</taxon>
        <taxon>Canalipalpata</taxon>
        <taxon>Sabellida</taxon>
        <taxon>Oweniida</taxon>
        <taxon>Oweniidae</taxon>
        <taxon>Owenia</taxon>
    </lineage>
</organism>
<reference evidence="2" key="1">
    <citation type="submission" date="2022-03" db="EMBL/GenBank/DDBJ databases">
        <authorList>
            <person name="Martin C."/>
        </authorList>
    </citation>
    <scope>NUCLEOTIDE SEQUENCE</scope>
</reference>
<evidence type="ECO:0000256" key="1">
    <source>
        <dbReference type="SAM" id="MobiDB-lite"/>
    </source>
</evidence>
<feature type="region of interest" description="Disordered" evidence="1">
    <location>
        <begin position="65"/>
        <end position="116"/>
    </location>
</feature>
<name>A0A8S4QAH5_OWEFU</name>
<proteinExistence type="predicted"/>
<sequence length="116" mass="13586">MPKIVPYVDDPQVWKKFIRAQVEGRVIDHAGYGKRGKLKWIPVSSVRQPIVQHISPTEAVVQRAKAEIERQQQESRDQETLYKRKRKAKTSVPKKPPSKKHKGEFRAQYKQWTPSK</sequence>
<protein>
    <submittedName>
        <fullName evidence="2">Uncharacterized protein</fullName>
    </submittedName>
</protein>
<comment type="caution">
    <text evidence="2">The sequence shown here is derived from an EMBL/GenBank/DDBJ whole genome shotgun (WGS) entry which is preliminary data.</text>
</comment>
<feature type="compositionally biased region" description="Basic and acidic residues" evidence="1">
    <location>
        <begin position="65"/>
        <end position="82"/>
    </location>
</feature>
<dbReference type="AlphaFoldDB" id="A0A8S4QAH5"/>
<gene>
    <name evidence="2" type="ORF">OFUS_LOCUS26492</name>
</gene>
<keyword evidence="3" id="KW-1185">Reference proteome</keyword>
<accession>A0A8S4QAH5</accession>
<dbReference type="EMBL" id="CAIIXF020000138">
    <property type="protein sequence ID" value="CAH1802850.1"/>
    <property type="molecule type" value="Genomic_DNA"/>
</dbReference>
<evidence type="ECO:0000313" key="2">
    <source>
        <dbReference type="EMBL" id="CAH1802850.1"/>
    </source>
</evidence>
<evidence type="ECO:0000313" key="3">
    <source>
        <dbReference type="Proteomes" id="UP000749559"/>
    </source>
</evidence>
<dbReference type="Proteomes" id="UP000749559">
    <property type="component" value="Unassembled WGS sequence"/>
</dbReference>